<dbReference type="Proteomes" id="UP000572268">
    <property type="component" value="Unassembled WGS sequence"/>
</dbReference>
<evidence type="ECO:0000313" key="3">
    <source>
        <dbReference type="EMBL" id="KAF4651033.1"/>
    </source>
</evidence>
<sequence length="523" mass="57358">MRGPLLLTGLLGVATAAAVQQAQHHYEFHLETRLHCIESLRDSHGKPPACSKSVAMETAGLTLPGMEDGTLTTRSHVIIASDGSEVRVEAHPSYPYQYFMRTADRESVRVERLINGEAVFIGSRASSADTKPMPLCSSRTLEADGWAFRGISEKDGMEVNEWFKQSFDGVDQSTGANYSAIYMANLGPDSWTLYMDKENQKPIRIVATNGRHGHVVHQEMRILSFEKRDHHLAVEDARQRMYELYQVSPPGGALFSATEADDDHDNEATEDDSSFSNLRASLLSGYIPPYSSEVPEATPWLARRGLRPSEVIPFFTVEEGTAAHEYFQKLNAPRRLMTLFEFQYPTTCKNSTNKDELCLFVSADGNNKNLVLDLSVKASGCAVVWELGEGISISITVCLTAKGGVHYSNSTLSFAASVGASISFDVNLPVVGSIIDFTINGELGCTAAPNNTVTAYGKIGVSHSVLVAGASITFDIVAATADHLPNKWQFSSGVTFSAWISLIFWRPHWNHCYLLWSVGPVTF</sequence>
<feature type="chain" id="PRO_5029684785" evidence="2">
    <location>
        <begin position="17"/>
        <end position="523"/>
    </location>
</feature>
<feature type="signal peptide" evidence="2">
    <location>
        <begin position="1"/>
        <end position="16"/>
    </location>
</feature>
<protein>
    <submittedName>
        <fullName evidence="3">Uncharacterized protein</fullName>
    </submittedName>
</protein>
<dbReference type="AlphaFoldDB" id="A0A7J6KUM2"/>
<evidence type="ECO:0000256" key="1">
    <source>
        <dbReference type="SAM" id="MobiDB-lite"/>
    </source>
</evidence>
<reference evidence="3 4" key="1">
    <citation type="submission" date="2020-04" db="EMBL/GenBank/DDBJ databases">
        <title>Perkinsus olseni comparative genomics.</title>
        <authorList>
            <person name="Bogema D.R."/>
        </authorList>
    </citation>
    <scope>NUCLEOTIDE SEQUENCE [LARGE SCALE GENOMIC DNA]</scope>
    <source>
        <strain evidence="3">ATCC PRA-31</strain>
    </source>
</reference>
<evidence type="ECO:0000256" key="2">
    <source>
        <dbReference type="SAM" id="SignalP"/>
    </source>
</evidence>
<keyword evidence="2" id="KW-0732">Signal</keyword>
<feature type="region of interest" description="Disordered" evidence="1">
    <location>
        <begin position="255"/>
        <end position="274"/>
    </location>
</feature>
<dbReference type="EMBL" id="JABANN010001127">
    <property type="protein sequence ID" value="KAF4651033.1"/>
    <property type="molecule type" value="Genomic_DNA"/>
</dbReference>
<dbReference type="Pfam" id="PF20525">
    <property type="entry name" value="DUF6740"/>
    <property type="match status" value="1"/>
</dbReference>
<evidence type="ECO:0000313" key="4">
    <source>
        <dbReference type="Proteomes" id="UP000572268"/>
    </source>
</evidence>
<organism evidence="3 4">
    <name type="scientific">Perkinsus olseni</name>
    <name type="common">Perkinsus atlanticus</name>
    <dbReference type="NCBI Taxonomy" id="32597"/>
    <lineage>
        <taxon>Eukaryota</taxon>
        <taxon>Sar</taxon>
        <taxon>Alveolata</taxon>
        <taxon>Perkinsozoa</taxon>
        <taxon>Perkinsea</taxon>
        <taxon>Perkinsida</taxon>
        <taxon>Perkinsidae</taxon>
        <taxon>Perkinsus</taxon>
    </lineage>
</organism>
<proteinExistence type="predicted"/>
<accession>A0A7J6KUM2</accession>
<gene>
    <name evidence="3" type="ORF">FOL46_000580</name>
</gene>
<feature type="compositionally biased region" description="Acidic residues" evidence="1">
    <location>
        <begin position="259"/>
        <end position="273"/>
    </location>
</feature>
<comment type="caution">
    <text evidence="3">The sequence shown here is derived from an EMBL/GenBank/DDBJ whole genome shotgun (WGS) entry which is preliminary data.</text>
</comment>
<name>A0A7J6KUM2_PEROL</name>
<dbReference type="InterPro" id="IPR046628">
    <property type="entry name" value="DUF6740"/>
</dbReference>